<feature type="region of interest" description="Disordered" evidence="1">
    <location>
        <begin position="18"/>
        <end position="52"/>
    </location>
</feature>
<dbReference type="EMBL" id="CP051167">
    <property type="protein sequence ID" value="QIZ73059.1"/>
    <property type="molecule type" value="Genomic_DNA"/>
</dbReference>
<reference evidence="2 3" key="1">
    <citation type="submission" date="2020-04" db="EMBL/GenBank/DDBJ databases">
        <authorList>
            <person name="Basu S."/>
            <person name="Maruthanayagam V."/>
            <person name="Chakraborty S."/>
            <person name="Pramanik A."/>
            <person name="Mukherjee J."/>
            <person name="Brink B."/>
        </authorList>
    </citation>
    <scope>NUCLEOTIDE SEQUENCE [LARGE SCALE GENOMIC DNA]</scope>
    <source>
        <strain evidence="2 3">AP17</strain>
    </source>
</reference>
<dbReference type="AlphaFoldDB" id="A0A6H1U604"/>
<proteinExistence type="predicted"/>
<dbReference type="KEGG" id="oxy:HCG48_22675"/>
<protein>
    <submittedName>
        <fullName evidence="2">Uncharacterized protein</fullName>
    </submittedName>
</protein>
<evidence type="ECO:0000313" key="2">
    <source>
        <dbReference type="EMBL" id="QIZ73059.1"/>
    </source>
</evidence>
<accession>A0A6H1U604</accession>
<evidence type="ECO:0000313" key="3">
    <source>
        <dbReference type="Proteomes" id="UP000500857"/>
    </source>
</evidence>
<name>A0A6H1U604_9CYAN</name>
<dbReference type="Proteomes" id="UP000500857">
    <property type="component" value="Chromosome"/>
</dbReference>
<sequence>MLLPQLLWRRLSTEDNGDRRVTYGSFEGRSPNCQLQYHQPRSPRSGQFTPSP</sequence>
<evidence type="ECO:0000256" key="1">
    <source>
        <dbReference type="SAM" id="MobiDB-lite"/>
    </source>
</evidence>
<feature type="compositionally biased region" description="Polar residues" evidence="1">
    <location>
        <begin position="31"/>
        <end position="52"/>
    </location>
</feature>
<organism evidence="2 3">
    <name type="scientific">Oxynema aestuarii AP17</name>
    <dbReference type="NCBI Taxonomy" id="2064643"/>
    <lineage>
        <taxon>Bacteria</taxon>
        <taxon>Bacillati</taxon>
        <taxon>Cyanobacteriota</taxon>
        <taxon>Cyanophyceae</taxon>
        <taxon>Oscillatoriophycideae</taxon>
        <taxon>Oscillatoriales</taxon>
        <taxon>Oscillatoriaceae</taxon>
        <taxon>Oxynema</taxon>
        <taxon>Oxynema aestuarii</taxon>
    </lineage>
</organism>
<gene>
    <name evidence="2" type="ORF">HCG48_22675</name>
</gene>
<keyword evidence="3" id="KW-1185">Reference proteome</keyword>